<evidence type="ECO:0000256" key="12">
    <source>
        <dbReference type="ARBA" id="ARBA00023139"/>
    </source>
</evidence>
<dbReference type="EMBL" id="FNLO01000005">
    <property type="protein sequence ID" value="SDV48598.1"/>
    <property type="molecule type" value="Genomic_DNA"/>
</dbReference>
<keyword evidence="8" id="KW-0625">Polysaccharide transport</keyword>
<dbReference type="PANTHER" id="PTHR33619:SF3">
    <property type="entry name" value="POLYSACCHARIDE EXPORT PROTEIN GFCE-RELATED"/>
    <property type="match status" value="1"/>
</dbReference>
<evidence type="ECO:0000256" key="3">
    <source>
        <dbReference type="ARBA" id="ARBA00022448"/>
    </source>
</evidence>
<reference evidence="18" key="1">
    <citation type="submission" date="2016-09" db="EMBL/GenBank/DDBJ databases">
        <authorList>
            <person name="Varghese N."/>
            <person name="Submissions S."/>
        </authorList>
    </citation>
    <scope>NUCLEOTIDE SEQUENCE [LARGE SCALE GENOMIC DNA]</scope>
    <source>
        <strain evidence="18">JS23</strain>
    </source>
</reference>
<evidence type="ECO:0000256" key="9">
    <source>
        <dbReference type="ARBA" id="ARBA00023065"/>
    </source>
</evidence>
<keyword evidence="13" id="KW-0998">Cell outer membrane</keyword>
<evidence type="ECO:0000256" key="13">
    <source>
        <dbReference type="ARBA" id="ARBA00023237"/>
    </source>
</evidence>
<sequence>MPDGTVVNFIPLDTAVLATLPRYSAPPADTLAPNSGPYVYKVGRGDVLRITIWDHPELNNPGIGSAPSTGTTAADIAVATGSNDPLGRIVASDGTIYFPFVGTVKVAGMSATQIRSLLTRRLSTYIRNPQLDVSISSYRSQRLYASGEVVHPGVATLGEVPITITDLISSAGGVTTNADLYRATLTRDGKQIPIDLYALLHYGDMRQNYELRADDRINIPDNRYNKVFVLGEVAKPTSIVIPKGDYSLAEALSDSGGLNQVTSNASQVYVVRRAEDGLTNAYILNAKAPTALALADQFELQPRDVVFVDPSGITRFARVITQVAPFLSGTNSAVNTVNATR</sequence>
<dbReference type="InterPro" id="IPR054765">
    <property type="entry name" value="SLBB_dom"/>
</dbReference>
<feature type="domain" description="Polysaccharide export protein N-terminal" evidence="15">
    <location>
        <begin position="37"/>
        <end position="135"/>
    </location>
</feature>
<proteinExistence type="inferred from homology"/>
<dbReference type="GO" id="GO:0009279">
    <property type="term" value="C:cell outer membrane"/>
    <property type="evidence" value="ECO:0007669"/>
    <property type="project" value="UniProtKB-SubCell"/>
</dbReference>
<evidence type="ECO:0000259" key="15">
    <source>
        <dbReference type="Pfam" id="PF02563"/>
    </source>
</evidence>
<keyword evidence="6" id="KW-0812">Transmembrane</keyword>
<keyword evidence="11" id="KW-0472">Membrane</keyword>
<evidence type="ECO:0000256" key="14">
    <source>
        <dbReference type="ARBA" id="ARBA00023288"/>
    </source>
</evidence>
<keyword evidence="7" id="KW-0732">Signal</keyword>
<keyword evidence="4" id="KW-1134">Transmembrane beta strand</keyword>
<accession>A0A1H2PRA9</accession>
<keyword evidence="9" id="KW-0406">Ion transport</keyword>
<evidence type="ECO:0000259" key="16">
    <source>
        <dbReference type="Pfam" id="PF22461"/>
    </source>
</evidence>
<name>A0A1H2PRA9_9BURK</name>
<feature type="domain" description="SLBB" evidence="16">
    <location>
        <begin position="226"/>
        <end position="308"/>
    </location>
</feature>
<feature type="domain" description="SLBB" evidence="16">
    <location>
        <begin position="141"/>
        <end position="218"/>
    </location>
</feature>
<evidence type="ECO:0000313" key="18">
    <source>
        <dbReference type="Proteomes" id="UP000243719"/>
    </source>
</evidence>
<evidence type="ECO:0000256" key="6">
    <source>
        <dbReference type="ARBA" id="ARBA00022692"/>
    </source>
</evidence>
<dbReference type="Gene3D" id="3.10.560.10">
    <property type="entry name" value="Outer membrane lipoprotein wza domain like"/>
    <property type="match status" value="2"/>
</dbReference>
<dbReference type="InterPro" id="IPR003715">
    <property type="entry name" value="Poly_export_N"/>
</dbReference>
<evidence type="ECO:0000256" key="7">
    <source>
        <dbReference type="ARBA" id="ARBA00022729"/>
    </source>
</evidence>
<comment type="subcellular location">
    <subcellularLocation>
        <location evidence="1">Cell outer membrane</location>
        <topology evidence="1">Multi-pass membrane protein</topology>
    </subcellularLocation>
</comment>
<dbReference type="STRING" id="1770053.SAMN05216551_105219"/>
<dbReference type="Gene3D" id="3.30.1950.10">
    <property type="entry name" value="wza like domain"/>
    <property type="match status" value="1"/>
</dbReference>
<dbReference type="GO" id="GO:0015159">
    <property type="term" value="F:polysaccharide transmembrane transporter activity"/>
    <property type="evidence" value="ECO:0007669"/>
    <property type="project" value="InterPro"/>
</dbReference>
<keyword evidence="12" id="KW-0564">Palmitate</keyword>
<evidence type="ECO:0000256" key="10">
    <source>
        <dbReference type="ARBA" id="ARBA00023114"/>
    </source>
</evidence>
<evidence type="ECO:0000256" key="1">
    <source>
        <dbReference type="ARBA" id="ARBA00004571"/>
    </source>
</evidence>
<comment type="similarity">
    <text evidence="2">Belongs to the BexD/CtrA/VexA family.</text>
</comment>
<dbReference type="InterPro" id="IPR049712">
    <property type="entry name" value="Poly_export"/>
</dbReference>
<keyword evidence="14" id="KW-0449">Lipoprotein</keyword>
<evidence type="ECO:0000256" key="8">
    <source>
        <dbReference type="ARBA" id="ARBA00023047"/>
    </source>
</evidence>
<keyword evidence="3" id="KW-0813">Transport</keyword>
<dbReference type="AlphaFoldDB" id="A0A1H2PRA9"/>
<dbReference type="GO" id="GO:0006811">
    <property type="term" value="P:monoatomic ion transport"/>
    <property type="evidence" value="ECO:0007669"/>
    <property type="project" value="UniProtKB-KW"/>
</dbReference>
<evidence type="ECO:0000256" key="11">
    <source>
        <dbReference type="ARBA" id="ARBA00023136"/>
    </source>
</evidence>
<evidence type="ECO:0000256" key="2">
    <source>
        <dbReference type="ARBA" id="ARBA00009450"/>
    </source>
</evidence>
<evidence type="ECO:0000256" key="5">
    <source>
        <dbReference type="ARBA" id="ARBA00022597"/>
    </source>
</evidence>
<dbReference type="Proteomes" id="UP000243719">
    <property type="component" value="Unassembled WGS sequence"/>
</dbReference>
<protein>
    <submittedName>
        <fullName evidence="17">Polysaccharide export outer membrane protein</fullName>
    </submittedName>
</protein>
<evidence type="ECO:0000313" key="17">
    <source>
        <dbReference type="EMBL" id="SDV48598.1"/>
    </source>
</evidence>
<gene>
    <name evidence="17" type="ORF">SAMN05216551_105219</name>
</gene>
<keyword evidence="10" id="KW-0626">Porin</keyword>
<evidence type="ECO:0000256" key="4">
    <source>
        <dbReference type="ARBA" id="ARBA00022452"/>
    </source>
</evidence>
<keyword evidence="5" id="KW-0762">Sugar transport</keyword>
<organism evidence="17 18">
    <name type="scientific">Chitinasiproducens palmae</name>
    <dbReference type="NCBI Taxonomy" id="1770053"/>
    <lineage>
        <taxon>Bacteria</taxon>
        <taxon>Pseudomonadati</taxon>
        <taxon>Pseudomonadota</taxon>
        <taxon>Betaproteobacteria</taxon>
        <taxon>Burkholderiales</taxon>
        <taxon>Burkholderiaceae</taxon>
        <taxon>Chitinasiproducens</taxon>
    </lineage>
</organism>
<dbReference type="GO" id="GO:0015288">
    <property type="term" value="F:porin activity"/>
    <property type="evidence" value="ECO:0007669"/>
    <property type="project" value="UniProtKB-KW"/>
</dbReference>
<dbReference type="Pfam" id="PF02563">
    <property type="entry name" value="Poly_export"/>
    <property type="match status" value="1"/>
</dbReference>
<dbReference type="GO" id="GO:0046930">
    <property type="term" value="C:pore complex"/>
    <property type="evidence" value="ECO:0007669"/>
    <property type="project" value="UniProtKB-KW"/>
</dbReference>
<dbReference type="PANTHER" id="PTHR33619">
    <property type="entry name" value="POLYSACCHARIDE EXPORT PROTEIN GFCE-RELATED"/>
    <property type="match status" value="1"/>
</dbReference>
<dbReference type="Pfam" id="PF22461">
    <property type="entry name" value="SLBB_2"/>
    <property type="match status" value="2"/>
</dbReference>
<keyword evidence="18" id="KW-1185">Reference proteome</keyword>